<protein>
    <recommendedName>
        <fullName evidence="3">Head-to-tail adaptor</fullName>
    </recommendedName>
</protein>
<dbReference type="Proteomes" id="UP000284333">
    <property type="component" value="Unassembled WGS sequence"/>
</dbReference>
<evidence type="ECO:0000313" key="2">
    <source>
        <dbReference type="Proteomes" id="UP000284333"/>
    </source>
</evidence>
<dbReference type="AlphaFoldDB" id="A0A438B5J3"/>
<accession>A0A438B5J3</accession>
<dbReference type="RefSeq" id="WP_127945168.1">
    <property type="nucleotide sequence ID" value="NZ_RKLN01000001.1"/>
</dbReference>
<proteinExistence type="predicted"/>
<evidence type="ECO:0000313" key="1">
    <source>
        <dbReference type="EMBL" id="RVW06229.1"/>
    </source>
</evidence>
<organism evidence="1 2">
    <name type="scientific">Rhodococcus spongiicola</name>
    <dbReference type="NCBI Taxonomy" id="2487352"/>
    <lineage>
        <taxon>Bacteria</taxon>
        <taxon>Bacillati</taxon>
        <taxon>Actinomycetota</taxon>
        <taxon>Actinomycetes</taxon>
        <taxon>Mycobacteriales</taxon>
        <taxon>Nocardiaceae</taxon>
        <taxon>Rhodococcus</taxon>
    </lineage>
</organism>
<dbReference type="OrthoDB" id="3838020at2"/>
<keyword evidence="2" id="KW-1185">Reference proteome</keyword>
<gene>
    <name evidence="1" type="ORF">EF834_01885</name>
</gene>
<comment type="caution">
    <text evidence="1">The sequence shown here is derived from an EMBL/GenBank/DDBJ whole genome shotgun (WGS) entry which is preliminary data.</text>
</comment>
<dbReference type="EMBL" id="RKLN01000001">
    <property type="protein sequence ID" value="RVW06229.1"/>
    <property type="molecule type" value="Genomic_DNA"/>
</dbReference>
<evidence type="ECO:0008006" key="3">
    <source>
        <dbReference type="Google" id="ProtNLM"/>
    </source>
</evidence>
<name>A0A438B5J3_9NOCA</name>
<reference evidence="1 2" key="1">
    <citation type="submission" date="2018-11" db="EMBL/GenBank/DDBJ databases">
        <title>Rhodococcus spongicola sp. nov. and Rhodococcus xishaensis sp. nov. from marine sponges.</title>
        <authorList>
            <person name="Li L."/>
            <person name="Lin H.W."/>
        </authorList>
    </citation>
    <scope>NUCLEOTIDE SEQUENCE [LARGE SCALE GENOMIC DNA]</scope>
    <source>
        <strain evidence="1 2">LHW50502</strain>
    </source>
</reference>
<sequence>MDALIGLEQFQNLMAGDGLEQWQLDVANGAVRSFCGWHVAPVVDETVILDGDGGTILSLPTLRLVSLDEVRVQGEVVEDVEWSADGTLRGEWPDRWRSIEVTMRHGFDTPADLLGVVLDAAARAVKSELGGQAEQIGPFSFSASEGSTVLYAHEIAVLNRYTLPRMP</sequence>